<name>A0A445GTV8_GLYSO</name>
<reference evidence="7 8" key="1">
    <citation type="submission" date="2018-09" db="EMBL/GenBank/DDBJ databases">
        <title>A high-quality reference genome of wild soybean provides a powerful tool to mine soybean genomes.</title>
        <authorList>
            <person name="Xie M."/>
            <person name="Chung C.Y.L."/>
            <person name="Li M.-W."/>
            <person name="Wong F.-L."/>
            <person name="Chan T.-F."/>
            <person name="Lam H.-M."/>
        </authorList>
    </citation>
    <scope>NUCLEOTIDE SEQUENCE [LARGE SCALE GENOMIC DNA]</scope>
    <source>
        <strain evidence="8">cv. W05</strain>
        <tissue evidence="7">Hypocotyl of etiolated seedlings</tissue>
    </source>
</reference>
<dbReference type="InterPro" id="IPR038330">
    <property type="entry name" value="TspO/MBR-related_sf"/>
</dbReference>
<dbReference type="AlphaFoldDB" id="A0A445GTV8"/>
<feature type="transmembrane region" description="Helical" evidence="6">
    <location>
        <begin position="92"/>
        <end position="108"/>
    </location>
</feature>
<feature type="transmembrane region" description="Helical" evidence="6">
    <location>
        <begin position="21"/>
        <end position="39"/>
    </location>
</feature>
<evidence type="ECO:0000256" key="6">
    <source>
        <dbReference type="SAM" id="Phobius"/>
    </source>
</evidence>
<comment type="caution">
    <text evidence="7">The sequence shown here is derived from an EMBL/GenBank/DDBJ whole genome shotgun (WGS) entry which is preliminary data.</text>
</comment>
<comment type="subcellular location">
    <subcellularLocation>
        <location evidence="1">Membrane</location>
        <topology evidence="1">Multi-pass membrane protein</topology>
    </subcellularLocation>
</comment>
<dbReference type="GO" id="GO:0016020">
    <property type="term" value="C:membrane"/>
    <property type="evidence" value="ECO:0007669"/>
    <property type="project" value="UniProtKB-SubCell"/>
</dbReference>
<evidence type="ECO:0000256" key="3">
    <source>
        <dbReference type="ARBA" id="ARBA00022692"/>
    </source>
</evidence>
<dbReference type="Proteomes" id="UP000289340">
    <property type="component" value="Chromosome 15"/>
</dbReference>
<keyword evidence="4 6" id="KW-1133">Transmembrane helix</keyword>
<keyword evidence="3 6" id="KW-0812">Transmembrane</keyword>
<comment type="similarity">
    <text evidence="2">Belongs to the TspO/BZRP family.</text>
</comment>
<keyword evidence="5 6" id="KW-0472">Membrane</keyword>
<proteinExistence type="inferred from homology"/>
<dbReference type="PIRSF" id="PIRSF005859">
    <property type="entry name" value="PBR"/>
    <property type="match status" value="1"/>
</dbReference>
<feature type="transmembrane region" description="Helical" evidence="6">
    <location>
        <begin position="59"/>
        <end position="80"/>
    </location>
</feature>
<evidence type="ECO:0000313" key="7">
    <source>
        <dbReference type="EMBL" id="RZB64664.1"/>
    </source>
</evidence>
<dbReference type="Gene3D" id="1.20.1260.100">
    <property type="entry name" value="TspO/MBR protein"/>
    <property type="match status" value="1"/>
</dbReference>
<evidence type="ECO:0000313" key="8">
    <source>
        <dbReference type="Proteomes" id="UP000289340"/>
    </source>
</evidence>
<dbReference type="EMBL" id="QZWG01000015">
    <property type="protein sequence ID" value="RZB64664.1"/>
    <property type="molecule type" value="Genomic_DNA"/>
</dbReference>
<evidence type="ECO:0000256" key="4">
    <source>
        <dbReference type="ARBA" id="ARBA00022989"/>
    </source>
</evidence>
<dbReference type="PANTHER" id="PTHR10057:SF6">
    <property type="entry name" value="TRANSLOCATOR PROTEIN HOMOLOG"/>
    <property type="match status" value="1"/>
</dbReference>
<dbReference type="Pfam" id="PF03073">
    <property type="entry name" value="TspO_MBR"/>
    <property type="match status" value="1"/>
</dbReference>
<dbReference type="InterPro" id="IPR004307">
    <property type="entry name" value="TspO_MBR"/>
</dbReference>
<evidence type="ECO:0000256" key="1">
    <source>
        <dbReference type="ARBA" id="ARBA00004141"/>
    </source>
</evidence>
<accession>A0A445GTV8</accession>
<dbReference type="CDD" id="cd15904">
    <property type="entry name" value="TSPO_MBR"/>
    <property type="match status" value="1"/>
</dbReference>
<evidence type="ECO:0000256" key="5">
    <source>
        <dbReference type="ARBA" id="ARBA00023136"/>
    </source>
</evidence>
<dbReference type="FunFam" id="1.20.1260.100:FF:000001">
    <property type="entry name" value="translocator protein 2"/>
    <property type="match status" value="1"/>
</dbReference>
<keyword evidence="8" id="KW-1185">Reference proteome</keyword>
<gene>
    <name evidence="7" type="ORF">D0Y65_040948</name>
</gene>
<evidence type="ECO:0000256" key="2">
    <source>
        <dbReference type="ARBA" id="ARBA00007524"/>
    </source>
</evidence>
<sequence>MASQILHDTKKSQARRALRSLAIGIAVPFTLTLAIIIIFGSGRKYNQIISKPFWFSPLWFIHLATLGSSFFMGLAMWLVWADGGFQGETDAMSLYIVHVSLSIVWHPLVLVMGVYWLALISCLVNFGTLFLCYLRFRKVNPFARDLAKPCLTWTAYLCLVSFKLMFI</sequence>
<feature type="transmembrane region" description="Helical" evidence="6">
    <location>
        <begin position="114"/>
        <end position="134"/>
    </location>
</feature>
<protein>
    <submittedName>
        <fullName evidence="7">Translocator protein-like</fullName>
    </submittedName>
</protein>
<organism evidence="7 8">
    <name type="scientific">Glycine soja</name>
    <name type="common">Wild soybean</name>
    <dbReference type="NCBI Taxonomy" id="3848"/>
    <lineage>
        <taxon>Eukaryota</taxon>
        <taxon>Viridiplantae</taxon>
        <taxon>Streptophyta</taxon>
        <taxon>Embryophyta</taxon>
        <taxon>Tracheophyta</taxon>
        <taxon>Spermatophyta</taxon>
        <taxon>Magnoliopsida</taxon>
        <taxon>eudicotyledons</taxon>
        <taxon>Gunneridae</taxon>
        <taxon>Pentapetalae</taxon>
        <taxon>rosids</taxon>
        <taxon>fabids</taxon>
        <taxon>Fabales</taxon>
        <taxon>Fabaceae</taxon>
        <taxon>Papilionoideae</taxon>
        <taxon>50 kb inversion clade</taxon>
        <taxon>NPAAA clade</taxon>
        <taxon>indigoferoid/millettioid clade</taxon>
        <taxon>Phaseoleae</taxon>
        <taxon>Glycine</taxon>
        <taxon>Glycine subgen. Soja</taxon>
    </lineage>
</organism>
<dbReference type="SMR" id="A0A445GTV8"/>
<dbReference type="PANTHER" id="PTHR10057">
    <property type="entry name" value="PERIPHERAL-TYPE BENZODIAZEPINE RECEPTOR"/>
    <property type="match status" value="1"/>
</dbReference>